<feature type="transmembrane region" description="Helical" evidence="8">
    <location>
        <begin position="57"/>
        <end position="80"/>
    </location>
</feature>
<evidence type="ECO:0000256" key="5">
    <source>
        <dbReference type="ARBA" id="ARBA00022692"/>
    </source>
</evidence>
<feature type="transmembrane region" description="Helical" evidence="8">
    <location>
        <begin position="5"/>
        <end position="22"/>
    </location>
</feature>
<evidence type="ECO:0000256" key="8">
    <source>
        <dbReference type="SAM" id="Phobius"/>
    </source>
</evidence>
<keyword evidence="10" id="KW-1185">Reference proteome</keyword>
<dbReference type="Proteomes" id="UP000198565">
    <property type="component" value="Unassembled WGS sequence"/>
</dbReference>
<dbReference type="PANTHER" id="PTHR34584:SF1">
    <property type="entry name" value="NA(+)_H(+) ANTIPORTER SUBUNIT E1"/>
    <property type="match status" value="1"/>
</dbReference>
<dbReference type="OrthoDB" id="9800498at2"/>
<evidence type="ECO:0000256" key="2">
    <source>
        <dbReference type="ARBA" id="ARBA00006228"/>
    </source>
</evidence>
<keyword evidence="5 8" id="KW-0812">Transmembrane</keyword>
<keyword evidence="3" id="KW-0050">Antiport</keyword>
<dbReference type="NCBIfam" id="NF009292">
    <property type="entry name" value="PRK12651.1-3"/>
    <property type="match status" value="1"/>
</dbReference>
<proteinExistence type="inferred from homology"/>
<evidence type="ECO:0000256" key="6">
    <source>
        <dbReference type="ARBA" id="ARBA00022989"/>
    </source>
</evidence>
<sequence length="158" mass="18337">MSLQIILNLVIAIMWMFLGESYTFDKFLTGYIIGALLLFMLRRFIPDAFYLQRVWKMIKLVLLFIKELLISNIDIVRWVYKPHKDYKPGIFALPTELKSNWEITMLTSLISLTPGTLSVAVSNNNDVIYIHAMDIDNNEIAIEAIKTTFEKAIMEVTR</sequence>
<dbReference type="PANTHER" id="PTHR34584">
    <property type="entry name" value="NA(+)/H(+) ANTIPORTER SUBUNIT E1"/>
    <property type="match status" value="1"/>
</dbReference>
<dbReference type="GO" id="GO:0015297">
    <property type="term" value="F:antiporter activity"/>
    <property type="evidence" value="ECO:0007669"/>
    <property type="project" value="UniProtKB-KW"/>
</dbReference>
<dbReference type="STRING" id="334253.SAMN04487943_10436"/>
<comment type="subcellular location">
    <subcellularLocation>
        <location evidence="1">Cell membrane</location>
        <topology evidence="1">Multi-pass membrane protein</topology>
    </subcellularLocation>
</comment>
<evidence type="ECO:0000256" key="3">
    <source>
        <dbReference type="ARBA" id="ARBA00022449"/>
    </source>
</evidence>
<feature type="transmembrane region" description="Helical" evidence="8">
    <location>
        <begin position="28"/>
        <end position="45"/>
    </location>
</feature>
<keyword evidence="6 8" id="KW-1133">Transmembrane helix</keyword>
<dbReference type="AlphaFoldDB" id="A0A1I4KM20"/>
<evidence type="ECO:0000313" key="9">
    <source>
        <dbReference type="EMBL" id="SFL79794.1"/>
    </source>
</evidence>
<evidence type="ECO:0000256" key="7">
    <source>
        <dbReference type="ARBA" id="ARBA00023136"/>
    </source>
</evidence>
<evidence type="ECO:0000256" key="1">
    <source>
        <dbReference type="ARBA" id="ARBA00004651"/>
    </source>
</evidence>
<dbReference type="PIRSF" id="PIRSF019239">
    <property type="entry name" value="MrpE"/>
    <property type="match status" value="1"/>
</dbReference>
<dbReference type="EMBL" id="FOTR01000004">
    <property type="protein sequence ID" value="SFL79794.1"/>
    <property type="molecule type" value="Genomic_DNA"/>
</dbReference>
<keyword evidence="4" id="KW-1003">Cell membrane</keyword>
<gene>
    <name evidence="9" type="ORF">SAMN04487943_10436</name>
</gene>
<comment type="similarity">
    <text evidence="2">Belongs to the CPA3 antiporters (TC 2.A.63) subunit E family.</text>
</comment>
<evidence type="ECO:0000313" key="10">
    <source>
        <dbReference type="Proteomes" id="UP000198565"/>
    </source>
</evidence>
<name>A0A1I4KM20_9BACI</name>
<dbReference type="Pfam" id="PF01899">
    <property type="entry name" value="MNHE"/>
    <property type="match status" value="1"/>
</dbReference>
<reference evidence="10" key="1">
    <citation type="submission" date="2016-10" db="EMBL/GenBank/DDBJ databases">
        <authorList>
            <person name="Varghese N."/>
            <person name="Submissions S."/>
        </authorList>
    </citation>
    <scope>NUCLEOTIDE SEQUENCE [LARGE SCALE GENOMIC DNA]</scope>
    <source>
        <strain evidence="10">CGMCC 1.4250</strain>
    </source>
</reference>
<organism evidence="9 10">
    <name type="scientific">Gracilibacillus orientalis</name>
    <dbReference type="NCBI Taxonomy" id="334253"/>
    <lineage>
        <taxon>Bacteria</taxon>
        <taxon>Bacillati</taxon>
        <taxon>Bacillota</taxon>
        <taxon>Bacilli</taxon>
        <taxon>Bacillales</taxon>
        <taxon>Bacillaceae</taxon>
        <taxon>Gracilibacillus</taxon>
    </lineage>
</organism>
<dbReference type="InterPro" id="IPR002758">
    <property type="entry name" value="Cation_antiport_E"/>
</dbReference>
<dbReference type="GO" id="GO:0008324">
    <property type="term" value="F:monoatomic cation transmembrane transporter activity"/>
    <property type="evidence" value="ECO:0007669"/>
    <property type="project" value="InterPro"/>
</dbReference>
<dbReference type="GO" id="GO:0005886">
    <property type="term" value="C:plasma membrane"/>
    <property type="evidence" value="ECO:0007669"/>
    <property type="project" value="UniProtKB-SubCell"/>
</dbReference>
<keyword evidence="3" id="KW-0813">Transport</keyword>
<dbReference type="RefSeq" id="WP_091483210.1">
    <property type="nucleotide sequence ID" value="NZ_FOTR01000004.1"/>
</dbReference>
<accession>A0A1I4KM20</accession>
<keyword evidence="7 8" id="KW-0472">Membrane</keyword>
<evidence type="ECO:0000256" key="4">
    <source>
        <dbReference type="ARBA" id="ARBA00022475"/>
    </source>
</evidence>
<protein>
    <submittedName>
        <fullName evidence="9">Multicomponent Na+:H+ antiporter subunit E</fullName>
    </submittedName>
</protein>